<sequence length="143" mass="16524">MNNYSNKTYRQKINDNGTQNSYSTVLSNETVNRKISLENSNDYYYDQQTDIQFIARSNQQNRIPAPSSINLLPLDSSSLTPYRRIRALLEENNDFIPVDNRTQLRCVASRIKFSVTVSKWLYVISNPTRRGKRAFASTKNCST</sequence>
<organism evidence="3 4">
    <name type="scientific">Rotaria sordida</name>
    <dbReference type="NCBI Taxonomy" id="392033"/>
    <lineage>
        <taxon>Eukaryota</taxon>
        <taxon>Metazoa</taxon>
        <taxon>Spiralia</taxon>
        <taxon>Gnathifera</taxon>
        <taxon>Rotifera</taxon>
        <taxon>Eurotatoria</taxon>
        <taxon>Bdelloidea</taxon>
        <taxon>Philodinida</taxon>
        <taxon>Philodinidae</taxon>
        <taxon>Rotaria</taxon>
    </lineage>
</organism>
<evidence type="ECO:0000313" key="2">
    <source>
        <dbReference type="EMBL" id="CAF1203442.1"/>
    </source>
</evidence>
<dbReference type="EMBL" id="CAJNOL010002234">
    <property type="protein sequence ID" value="CAF1478563.1"/>
    <property type="molecule type" value="Genomic_DNA"/>
</dbReference>
<evidence type="ECO:0000313" key="3">
    <source>
        <dbReference type="EMBL" id="CAF1478563.1"/>
    </source>
</evidence>
<keyword evidence="4" id="KW-1185">Reference proteome</keyword>
<comment type="caution">
    <text evidence="3">The sequence shown here is derived from an EMBL/GenBank/DDBJ whole genome shotgun (WGS) entry which is preliminary data.</text>
</comment>
<gene>
    <name evidence="3" type="ORF">JXQ802_LOCUS39171</name>
    <name evidence="2" type="ORF">PYM288_LOCUS25008</name>
</gene>
<protein>
    <submittedName>
        <fullName evidence="3">Uncharacterized protein</fullName>
    </submittedName>
</protein>
<reference evidence="3" key="1">
    <citation type="submission" date="2021-02" db="EMBL/GenBank/DDBJ databases">
        <authorList>
            <person name="Nowell W R."/>
        </authorList>
    </citation>
    <scope>NUCLEOTIDE SEQUENCE</scope>
</reference>
<accession>A0A815RLY5</accession>
<feature type="region of interest" description="Disordered" evidence="1">
    <location>
        <begin position="1"/>
        <end position="21"/>
    </location>
</feature>
<dbReference type="Proteomes" id="UP000663854">
    <property type="component" value="Unassembled WGS sequence"/>
</dbReference>
<evidence type="ECO:0000313" key="4">
    <source>
        <dbReference type="Proteomes" id="UP000663870"/>
    </source>
</evidence>
<proteinExistence type="predicted"/>
<dbReference type="AlphaFoldDB" id="A0A815RLY5"/>
<evidence type="ECO:0000256" key="1">
    <source>
        <dbReference type="SAM" id="MobiDB-lite"/>
    </source>
</evidence>
<dbReference type="Proteomes" id="UP000663870">
    <property type="component" value="Unassembled WGS sequence"/>
</dbReference>
<name>A0A815RLY5_9BILA</name>
<dbReference type="EMBL" id="CAJNOH010001318">
    <property type="protein sequence ID" value="CAF1203442.1"/>
    <property type="molecule type" value="Genomic_DNA"/>
</dbReference>